<accession>A0A4Y7RG95</accession>
<name>A0A4Y7RG95_9FIRM</name>
<dbReference type="AlphaFoldDB" id="A0A4Y7RG95"/>
<dbReference type="EC" id="3.4.16.4" evidence="2"/>
<protein>
    <submittedName>
        <fullName evidence="2">D-alanyl-D-alanine carboxypeptidase</fullName>
        <ecNumber evidence="2">3.4.16.4</ecNumber>
    </submittedName>
</protein>
<feature type="domain" description="D-alanyl-D-alanine carboxypeptidase-like core" evidence="1">
    <location>
        <begin position="50"/>
        <end position="172"/>
    </location>
</feature>
<dbReference type="InterPro" id="IPR009045">
    <property type="entry name" value="Zn_M74/Hedgehog-like"/>
</dbReference>
<dbReference type="InterPro" id="IPR052179">
    <property type="entry name" value="DD-CPase-like"/>
</dbReference>
<evidence type="ECO:0000313" key="2">
    <source>
        <dbReference type="EMBL" id="TEB07801.1"/>
    </source>
</evidence>
<reference evidence="2 3" key="1">
    <citation type="journal article" date="2018" name="Environ. Microbiol.">
        <title>Novel energy conservation strategies and behaviour of Pelotomaculum schinkii driving syntrophic propionate catabolism.</title>
        <authorList>
            <person name="Hidalgo-Ahumada C.A.P."/>
            <person name="Nobu M.K."/>
            <person name="Narihiro T."/>
            <person name="Tamaki H."/>
            <person name="Liu W.T."/>
            <person name="Kamagata Y."/>
            <person name="Stams A.J.M."/>
            <person name="Imachi H."/>
            <person name="Sousa D.Z."/>
        </authorList>
    </citation>
    <scope>NUCLEOTIDE SEQUENCE [LARGE SCALE GENOMIC DNA]</scope>
    <source>
        <strain evidence="2 3">HH</strain>
    </source>
</reference>
<keyword evidence="2" id="KW-0121">Carboxypeptidase</keyword>
<comment type="caution">
    <text evidence="2">The sequence shown here is derived from an EMBL/GenBank/DDBJ whole genome shotgun (WGS) entry which is preliminary data.</text>
</comment>
<dbReference type="PANTHER" id="PTHR34385:SF1">
    <property type="entry name" value="PEPTIDOGLYCAN L-ALANYL-D-GLUTAMATE ENDOPEPTIDASE CWLK"/>
    <property type="match status" value="1"/>
</dbReference>
<dbReference type="InterPro" id="IPR003709">
    <property type="entry name" value="VanY-like_core_dom"/>
</dbReference>
<keyword evidence="2" id="KW-0645">Protease</keyword>
<dbReference type="Gene3D" id="3.30.200.180">
    <property type="match status" value="1"/>
</dbReference>
<evidence type="ECO:0000259" key="1">
    <source>
        <dbReference type="Pfam" id="PF02557"/>
    </source>
</evidence>
<dbReference type="CDD" id="cd14849">
    <property type="entry name" value="DD-dipeptidase_VanXYc"/>
    <property type="match status" value="1"/>
</dbReference>
<organism evidence="2 3">
    <name type="scientific">Pelotomaculum schinkii</name>
    <dbReference type="NCBI Taxonomy" id="78350"/>
    <lineage>
        <taxon>Bacteria</taxon>
        <taxon>Bacillati</taxon>
        <taxon>Bacillota</taxon>
        <taxon>Clostridia</taxon>
        <taxon>Eubacteriales</taxon>
        <taxon>Desulfotomaculaceae</taxon>
        <taxon>Pelotomaculum</taxon>
    </lineage>
</organism>
<proteinExistence type="predicted"/>
<dbReference type="GO" id="GO:0009002">
    <property type="term" value="F:serine-type D-Ala-D-Ala carboxypeptidase activity"/>
    <property type="evidence" value="ECO:0007669"/>
    <property type="project" value="UniProtKB-EC"/>
</dbReference>
<gene>
    <name evidence="2" type="primary">vanY</name>
    <name evidence="2" type="ORF">Psch_01356</name>
</gene>
<dbReference type="Pfam" id="PF02557">
    <property type="entry name" value="VanY"/>
    <property type="match status" value="1"/>
</dbReference>
<dbReference type="PANTHER" id="PTHR34385">
    <property type="entry name" value="D-ALANYL-D-ALANINE CARBOXYPEPTIDASE"/>
    <property type="match status" value="1"/>
</dbReference>
<dbReference type="GO" id="GO:0006508">
    <property type="term" value="P:proteolysis"/>
    <property type="evidence" value="ECO:0007669"/>
    <property type="project" value="InterPro"/>
</dbReference>
<dbReference type="EMBL" id="QFGA01000001">
    <property type="protein sequence ID" value="TEB07801.1"/>
    <property type="molecule type" value="Genomic_DNA"/>
</dbReference>
<evidence type="ECO:0000313" key="3">
    <source>
        <dbReference type="Proteomes" id="UP000298324"/>
    </source>
</evidence>
<keyword evidence="2" id="KW-0378">Hydrolase</keyword>
<dbReference type="SUPFAM" id="SSF55166">
    <property type="entry name" value="Hedgehog/DD-peptidase"/>
    <property type="match status" value="1"/>
</dbReference>
<dbReference type="Proteomes" id="UP000298324">
    <property type="component" value="Unassembled WGS sequence"/>
</dbReference>
<dbReference type="Gene3D" id="3.30.1380.10">
    <property type="match status" value="1"/>
</dbReference>
<sequence>MRTLRFGRMDIAKGNLILVNPLHPFRGDMSKDCLVSVRPNTTHILLERQAAKMLAEVTAFLGCEHQIVPVSGYRTMREQQTIYADSLHEHGEDFTRKYVAIPGCSEHQTGLAIDLAENKDDIDFIRPDFPYTGIWGRFREFSIQYGFTERYPAGREQITHIAHEPWHFRYVGYPHSQMMKERALTLEEYTDYLKQYPYRGAHLRFKRNKRDFEIFYVPVQRDHETIIEISDGVPYQVSGNNEDGIVVTLWRDR</sequence>
<keyword evidence="3" id="KW-1185">Reference proteome</keyword>